<comment type="subcellular location">
    <subcellularLocation>
        <location evidence="5">Cytoplasm</location>
    </subcellularLocation>
</comment>
<evidence type="ECO:0000313" key="7">
    <source>
        <dbReference type="Proteomes" id="UP000318704"/>
    </source>
</evidence>
<proteinExistence type="inferred from homology"/>
<dbReference type="HAMAP" id="MF_00167">
    <property type="entry name" value="CsrA"/>
    <property type="match status" value="1"/>
</dbReference>
<dbReference type="PANTHER" id="PTHR34984:SF1">
    <property type="entry name" value="CARBON STORAGE REGULATOR"/>
    <property type="match status" value="1"/>
</dbReference>
<dbReference type="GO" id="GO:0006109">
    <property type="term" value="P:regulation of carbohydrate metabolic process"/>
    <property type="evidence" value="ECO:0007669"/>
    <property type="project" value="InterPro"/>
</dbReference>
<dbReference type="GO" id="GO:1902208">
    <property type="term" value="P:regulation of bacterial-type flagellum assembly"/>
    <property type="evidence" value="ECO:0007669"/>
    <property type="project" value="UniProtKB-UniRule"/>
</dbReference>
<keyword evidence="2 5" id="KW-0678">Repressor</keyword>
<dbReference type="GO" id="GO:0045947">
    <property type="term" value="P:negative regulation of translational initiation"/>
    <property type="evidence" value="ECO:0007669"/>
    <property type="project" value="UniProtKB-UniRule"/>
</dbReference>
<dbReference type="Pfam" id="PF02599">
    <property type="entry name" value="CsrA"/>
    <property type="match status" value="1"/>
</dbReference>
<reference evidence="6 7" key="1">
    <citation type="submission" date="2019-03" db="EMBL/GenBank/DDBJ databases">
        <title>Deep-cultivation of Planctomycetes and their phenomic and genomic characterization uncovers novel biology.</title>
        <authorList>
            <person name="Wiegand S."/>
            <person name="Jogler M."/>
            <person name="Boedeker C."/>
            <person name="Pinto D."/>
            <person name="Vollmers J."/>
            <person name="Rivas-Marin E."/>
            <person name="Kohn T."/>
            <person name="Peeters S.H."/>
            <person name="Heuer A."/>
            <person name="Rast P."/>
            <person name="Oberbeckmann S."/>
            <person name="Bunk B."/>
            <person name="Jeske O."/>
            <person name="Meyerdierks A."/>
            <person name="Storesund J.E."/>
            <person name="Kallscheuer N."/>
            <person name="Luecker S."/>
            <person name="Lage O.M."/>
            <person name="Pohl T."/>
            <person name="Merkel B.J."/>
            <person name="Hornburger P."/>
            <person name="Mueller R.-W."/>
            <person name="Bruemmer F."/>
            <person name="Labrenz M."/>
            <person name="Spormann A.M."/>
            <person name="Op den Camp H."/>
            <person name="Overmann J."/>
            <person name="Amann R."/>
            <person name="Jetten M.S.M."/>
            <person name="Mascher T."/>
            <person name="Medema M.H."/>
            <person name="Devos D.P."/>
            <person name="Kaster A.-K."/>
            <person name="Ovreas L."/>
            <person name="Rohde M."/>
            <person name="Galperin M.Y."/>
            <person name="Jogler C."/>
        </authorList>
    </citation>
    <scope>NUCLEOTIDE SEQUENCE [LARGE SCALE GENOMIC DNA]</scope>
    <source>
        <strain evidence="6 7">V144</strain>
    </source>
</reference>
<dbReference type="NCBIfam" id="NF002469">
    <property type="entry name" value="PRK01712.1"/>
    <property type="match status" value="1"/>
</dbReference>
<dbReference type="InterPro" id="IPR003751">
    <property type="entry name" value="CsrA"/>
</dbReference>
<keyword evidence="1 5" id="KW-0963">Cytoplasm</keyword>
<evidence type="ECO:0000256" key="5">
    <source>
        <dbReference type="HAMAP-Rule" id="MF_00167"/>
    </source>
</evidence>
<dbReference type="SUPFAM" id="SSF117130">
    <property type="entry name" value="CsrA-like"/>
    <property type="match status" value="1"/>
</dbReference>
<protein>
    <recommendedName>
        <fullName evidence="5">Translational regulator CsrA</fullName>
    </recommendedName>
</protein>
<accession>A0A517W326</accession>
<keyword evidence="5" id="KW-1005">Bacterial flagellum biogenesis</keyword>
<dbReference type="GO" id="GO:0005829">
    <property type="term" value="C:cytosol"/>
    <property type="evidence" value="ECO:0007669"/>
    <property type="project" value="TreeGrafter"/>
</dbReference>
<comment type="function">
    <text evidence="5">A translational regulator that binds mRNA to regulate translation initiation and/or mRNA stability. Usually binds in the 5'-UTR at or near the Shine-Dalgarno sequence preventing ribosome-binding, thus repressing translation. Its main target seems to be the major flagellin gene, while its function is anatagonized by FliW.</text>
</comment>
<dbReference type="NCBIfam" id="TIGR00202">
    <property type="entry name" value="csrA"/>
    <property type="match status" value="1"/>
</dbReference>
<dbReference type="Gene3D" id="2.60.40.4380">
    <property type="entry name" value="Translational regulator CsrA"/>
    <property type="match status" value="1"/>
</dbReference>
<dbReference type="PANTHER" id="PTHR34984">
    <property type="entry name" value="CARBON STORAGE REGULATOR"/>
    <property type="match status" value="1"/>
</dbReference>
<dbReference type="InterPro" id="IPR036107">
    <property type="entry name" value="CsrA_sf"/>
</dbReference>
<dbReference type="Proteomes" id="UP000318704">
    <property type="component" value="Chromosome"/>
</dbReference>
<comment type="subunit">
    <text evidence="5">Homodimer; the beta-strands of each monomer intercalate to form a hydrophobic core, while the alpha-helices form wings that extend away from the core.</text>
</comment>
<dbReference type="GO" id="GO:0006402">
    <property type="term" value="P:mRNA catabolic process"/>
    <property type="evidence" value="ECO:0007669"/>
    <property type="project" value="InterPro"/>
</dbReference>
<evidence type="ECO:0000313" key="6">
    <source>
        <dbReference type="EMBL" id="QDT99656.1"/>
    </source>
</evidence>
<evidence type="ECO:0000256" key="1">
    <source>
        <dbReference type="ARBA" id="ARBA00022490"/>
    </source>
</evidence>
<dbReference type="FunFam" id="2.60.40.4380:FF:000002">
    <property type="entry name" value="Translational regulator CsrA"/>
    <property type="match status" value="1"/>
</dbReference>
<keyword evidence="3 5" id="KW-0810">Translation regulation</keyword>
<sequence length="78" mass="8906">MHPQRENGMLVLSRKKNEKIVIDENIVITIVEIRGDKVRLGIEAPRDVPIHRSEVYDAIQNEQNQVSTKENGTSEVVQ</sequence>
<gene>
    <name evidence="5" type="primary">csrA</name>
    <name evidence="6" type="ORF">V144x_51690</name>
</gene>
<evidence type="ECO:0000256" key="3">
    <source>
        <dbReference type="ARBA" id="ARBA00022845"/>
    </source>
</evidence>
<organism evidence="6 7">
    <name type="scientific">Gimesia aquarii</name>
    <dbReference type="NCBI Taxonomy" id="2527964"/>
    <lineage>
        <taxon>Bacteria</taxon>
        <taxon>Pseudomonadati</taxon>
        <taxon>Planctomycetota</taxon>
        <taxon>Planctomycetia</taxon>
        <taxon>Planctomycetales</taxon>
        <taxon>Planctomycetaceae</taxon>
        <taxon>Gimesia</taxon>
    </lineage>
</organism>
<dbReference type="GO" id="GO:0048027">
    <property type="term" value="F:mRNA 5'-UTR binding"/>
    <property type="evidence" value="ECO:0007669"/>
    <property type="project" value="UniProtKB-UniRule"/>
</dbReference>
<dbReference type="EMBL" id="CP037920">
    <property type="protein sequence ID" value="QDT99656.1"/>
    <property type="molecule type" value="Genomic_DNA"/>
</dbReference>
<name>A0A517W326_9PLAN</name>
<dbReference type="AlphaFoldDB" id="A0A517W326"/>
<dbReference type="GO" id="GO:0044781">
    <property type="term" value="P:bacterial-type flagellum organization"/>
    <property type="evidence" value="ECO:0007669"/>
    <property type="project" value="UniProtKB-KW"/>
</dbReference>
<evidence type="ECO:0000256" key="4">
    <source>
        <dbReference type="ARBA" id="ARBA00022884"/>
    </source>
</evidence>
<evidence type="ECO:0000256" key="2">
    <source>
        <dbReference type="ARBA" id="ARBA00022491"/>
    </source>
</evidence>
<keyword evidence="4 5" id="KW-0694">RNA-binding</keyword>
<comment type="similarity">
    <text evidence="5">Belongs to the CsrA/RsmA family.</text>
</comment>
<dbReference type="KEGG" id="gaw:V144x_51690"/>